<keyword evidence="2" id="KW-1185">Reference proteome</keyword>
<name>A0A167P9K1_CALVF</name>
<evidence type="ECO:0000313" key="2">
    <source>
        <dbReference type="Proteomes" id="UP000076738"/>
    </source>
</evidence>
<dbReference type="Proteomes" id="UP000076738">
    <property type="component" value="Unassembled WGS sequence"/>
</dbReference>
<gene>
    <name evidence="1" type="ORF">CALVIDRAFT_596665</name>
</gene>
<proteinExistence type="predicted"/>
<sequence>MSRSSSSSPPPAAAWDLRFAKAVRSKANWHIKLLDDSRDLREKWALEAGLVEKGAEQAKVDALIRELKREATRIRYLDPVLPKELPLSADTADWAAIDVAVSAARTRVRDYKYAVPP</sequence>
<dbReference type="EMBL" id="KV417275">
    <property type="protein sequence ID" value="KZO98554.1"/>
    <property type="molecule type" value="Genomic_DNA"/>
</dbReference>
<dbReference type="AlphaFoldDB" id="A0A167P9K1"/>
<evidence type="ECO:0000313" key="1">
    <source>
        <dbReference type="EMBL" id="KZO98554.1"/>
    </source>
</evidence>
<reference evidence="1 2" key="1">
    <citation type="journal article" date="2016" name="Mol. Biol. Evol.">
        <title>Comparative Genomics of Early-Diverging Mushroom-Forming Fungi Provides Insights into the Origins of Lignocellulose Decay Capabilities.</title>
        <authorList>
            <person name="Nagy L.G."/>
            <person name="Riley R."/>
            <person name="Tritt A."/>
            <person name="Adam C."/>
            <person name="Daum C."/>
            <person name="Floudas D."/>
            <person name="Sun H."/>
            <person name="Yadav J.S."/>
            <person name="Pangilinan J."/>
            <person name="Larsson K.H."/>
            <person name="Matsuura K."/>
            <person name="Barry K."/>
            <person name="Labutti K."/>
            <person name="Kuo R."/>
            <person name="Ohm R.A."/>
            <person name="Bhattacharya S.S."/>
            <person name="Shirouzu T."/>
            <person name="Yoshinaga Y."/>
            <person name="Martin F.M."/>
            <person name="Grigoriev I.V."/>
            <person name="Hibbett D.S."/>
        </authorList>
    </citation>
    <scope>NUCLEOTIDE SEQUENCE [LARGE SCALE GENOMIC DNA]</scope>
    <source>
        <strain evidence="1 2">TUFC12733</strain>
    </source>
</reference>
<dbReference type="STRING" id="1330018.A0A167P9K1"/>
<accession>A0A167P9K1</accession>
<protein>
    <submittedName>
        <fullName evidence="1">Uncharacterized protein</fullName>
    </submittedName>
</protein>
<organism evidence="1 2">
    <name type="scientific">Calocera viscosa (strain TUFC12733)</name>
    <dbReference type="NCBI Taxonomy" id="1330018"/>
    <lineage>
        <taxon>Eukaryota</taxon>
        <taxon>Fungi</taxon>
        <taxon>Dikarya</taxon>
        <taxon>Basidiomycota</taxon>
        <taxon>Agaricomycotina</taxon>
        <taxon>Dacrymycetes</taxon>
        <taxon>Dacrymycetales</taxon>
        <taxon>Dacrymycetaceae</taxon>
        <taxon>Calocera</taxon>
    </lineage>
</organism>